<dbReference type="Proteomes" id="UP000827092">
    <property type="component" value="Unassembled WGS sequence"/>
</dbReference>
<gene>
    <name evidence="2" type="ORF">JTE90_019404</name>
</gene>
<dbReference type="AlphaFoldDB" id="A0AAV6TUW2"/>
<dbReference type="EMBL" id="JAFNEN010001045">
    <property type="protein sequence ID" value="KAG8175246.1"/>
    <property type="molecule type" value="Genomic_DNA"/>
</dbReference>
<evidence type="ECO:0000313" key="2">
    <source>
        <dbReference type="EMBL" id="KAG8175246.1"/>
    </source>
</evidence>
<comment type="caution">
    <text evidence="2">The sequence shown here is derived from an EMBL/GenBank/DDBJ whole genome shotgun (WGS) entry which is preliminary data.</text>
</comment>
<feature type="compositionally biased region" description="Basic and acidic residues" evidence="1">
    <location>
        <begin position="90"/>
        <end position="100"/>
    </location>
</feature>
<feature type="compositionally biased region" description="Acidic residues" evidence="1">
    <location>
        <begin position="104"/>
        <end position="113"/>
    </location>
</feature>
<organism evidence="2 3">
    <name type="scientific">Oedothorax gibbosus</name>
    <dbReference type="NCBI Taxonomy" id="931172"/>
    <lineage>
        <taxon>Eukaryota</taxon>
        <taxon>Metazoa</taxon>
        <taxon>Ecdysozoa</taxon>
        <taxon>Arthropoda</taxon>
        <taxon>Chelicerata</taxon>
        <taxon>Arachnida</taxon>
        <taxon>Araneae</taxon>
        <taxon>Araneomorphae</taxon>
        <taxon>Entelegynae</taxon>
        <taxon>Araneoidea</taxon>
        <taxon>Linyphiidae</taxon>
        <taxon>Erigoninae</taxon>
        <taxon>Oedothorax</taxon>
    </lineage>
</organism>
<evidence type="ECO:0000313" key="3">
    <source>
        <dbReference type="Proteomes" id="UP000827092"/>
    </source>
</evidence>
<name>A0AAV6TUW2_9ARAC</name>
<accession>A0AAV6TUW2</accession>
<protein>
    <submittedName>
        <fullName evidence="2">Uncharacterized protein</fullName>
    </submittedName>
</protein>
<reference evidence="2 3" key="1">
    <citation type="journal article" date="2022" name="Nat. Ecol. Evol.">
        <title>A masculinizing supergene underlies an exaggerated male reproductive morph in a spider.</title>
        <authorList>
            <person name="Hendrickx F."/>
            <person name="De Corte Z."/>
            <person name="Sonet G."/>
            <person name="Van Belleghem S.M."/>
            <person name="Kostlbacher S."/>
            <person name="Vangestel C."/>
        </authorList>
    </citation>
    <scope>NUCLEOTIDE SEQUENCE [LARGE SCALE GENOMIC DNA]</scope>
    <source>
        <strain evidence="2">W744_W776</strain>
    </source>
</reference>
<evidence type="ECO:0000256" key="1">
    <source>
        <dbReference type="SAM" id="MobiDB-lite"/>
    </source>
</evidence>
<feature type="compositionally biased region" description="Polar residues" evidence="1">
    <location>
        <begin position="72"/>
        <end position="82"/>
    </location>
</feature>
<keyword evidence="3" id="KW-1185">Reference proteome</keyword>
<sequence>MVDRTGPCPVPPTTKPPLLIREVICNGEPSMWRRRHLRGSSTGSPGERAWFGSSDDEVAPPPRRSYLRRRTSNVIKASSQRNFNRKFRRERAWSIERDRGSGSSDDEVAPPPR</sequence>
<feature type="region of interest" description="Disordered" evidence="1">
    <location>
        <begin position="35"/>
        <end position="113"/>
    </location>
</feature>
<proteinExistence type="predicted"/>